<dbReference type="Gene3D" id="1.10.260.40">
    <property type="entry name" value="lambda repressor-like DNA-binding domains"/>
    <property type="match status" value="1"/>
</dbReference>
<protein>
    <submittedName>
        <fullName evidence="2">Transcriptional regulator</fullName>
    </submittedName>
</protein>
<evidence type="ECO:0000313" key="2">
    <source>
        <dbReference type="EMBL" id="OMD20356.1"/>
    </source>
</evidence>
<dbReference type="GO" id="GO:0003677">
    <property type="term" value="F:DNA binding"/>
    <property type="evidence" value="ECO:0007669"/>
    <property type="project" value="InterPro"/>
</dbReference>
<sequence>MLKLNIKLKEVLKERGITQKELEAISGVNQARISQLCKEGRKEVSLPILEKIAAALNITDISVLLQFVESDNE</sequence>
<dbReference type="SMART" id="SM00530">
    <property type="entry name" value="HTH_XRE"/>
    <property type="match status" value="1"/>
</dbReference>
<feature type="domain" description="HTH cro/C1-type" evidence="1">
    <location>
        <begin position="8"/>
        <end position="64"/>
    </location>
</feature>
<dbReference type="AlphaFoldDB" id="A0A1R0WSE8"/>
<reference evidence="2 3" key="1">
    <citation type="submission" date="2016-10" db="EMBL/GenBank/DDBJ databases">
        <title>Paenibacillus species isolates.</title>
        <authorList>
            <person name="Beno S.M."/>
        </authorList>
    </citation>
    <scope>NUCLEOTIDE SEQUENCE [LARGE SCALE GENOMIC DNA]</scope>
    <source>
        <strain evidence="2 3">FSL H7-0604</strain>
    </source>
</reference>
<dbReference type="InterPro" id="IPR010982">
    <property type="entry name" value="Lambda_DNA-bd_dom_sf"/>
</dbReference>
<organism evidence="2 3">
    <name type="scientific">Paenibacillus odorifer</name>
    <dbReference type="NCBI Taxonomy" id="189426"/>
    <lineage>
        <taxon>Bacteria</taxon>
        <taxon>Bacillati</taxon>
        <taxon>Bacillota</taxon>
        <taxon>Bacilli</taxon>
        <taxon>Bacillales</taxon>
        <taxon>Paenibacillaceae</taxon>
        <taxon>Paenibacillus</taxon>
    </lineage>
</organism>
<proteinExistence type="predicted"/>
<comment type="caution">
    <text evidence="2">The sequence shown here is derived from an EMBL/GenBank/DDBJ whole genome shotgun (WGS) entry which is preliminary data.</text>
</comment>
<gene>
    <name evidence="2" type="ORF">BJP51_09745</name>
</gene>
<dbReference type="Pfam" id="PF13443">
    <property type="entry name" value="HTH_26"/>
    <property type="match status" value="1"/>
</dbReference>
<dbReference type="SUPFAM" id="SSF47413">
    <property type="entry name" value="lambda repressor-like DNA-binding domains"/>
    <property type="match status" value="1"/>
</dbReference>
<dbReference type="CDD" id="cd00093">
    <property type="entry name" value="HTH_XRE"/>
    <property type="match status" value="1"/>
</dbReference>
<evidence type="ECO:0000313" key="3">
    <source>
        <dbReference type="Proteomes" id="UP000187465"/>
    </source>
</evidence>
<dbReference type="RefSeq" id="WP_076179933.1">
    <property type="nucleotide sequence ID" value="NZ_MKQP01000100.1"/>
</dbReference>
<evidence type="ECO:0000259" key="1">
    <source>
        <dbReference type="PROSITE" id="PS50943"/>
    </source>
</evidence>
<dbReference type="Proteomes" id="UP000187465">
    <property type="component" value="Unassembled WGS sequence"/>
</dbReference>
<dbReference type="InterPro" id="IPR001387">
    <property type="entry name" value="Cro/C1-type_HTH"/>
</dbReference>
<accession>A0A1R0WSE8</accession>
<dbReference type="PROSITE" id="PS50943">
    <property type="entry name" value="HTH_CROC1"/>
    <property type="match status" value="1"/>
</dbReference>
<name>A0A1R0WSE8_9BACL</name>
<dbReference type="EMBL" id="MKQP01000100">
    <property type="protein sequence ID" value="OMD20356.1"/>
    <property type="molecule type" value="Genomic_DNA"/>
</dbReference>